<dbReference type="GO" id="GO:0016491">
    <property type="term" value="F:oxidoreductase activity"/>
    <property type="evidence" value="ECO:0007669"/>
    <property type="project" value="UniProtKB-KW"/>
</dbReference>
<feature type="domain" description="6-phosphogluconate dehydrogenase NADP-binding" evidence="4">
    <location>
        <begin position="4"/>
        <end position="163"/>
    </location>
</feature>
<keyword evidence="2" id="KW-0520">NAD</keyword>
<dbReference type="Pfam" id="PF14833">
    <property type="entry name" value="NAD_binding_11"/>
    <property type="match status" value="1"/>
</dbReference>
<reference evidence="6 7" key="1">
    <citation type="submission" date="2015-07" db="EMBL/GenBank/DDBJ databases">
        <title>Isolation and Genomic Characterization of a Novel Halophilic Metal-Reducing Deltaproteobacterium from the Deep Subsurface.</title>
        <authorList>
            <person name="Badalamenti J.P."/>
            <person name="Summers Z.M."/>
            <person name="Gralnick J.A."/>
            <person name="Bond D.R."/>
        </authorList>
    </citation>
    <scope>NUCLEOTIDE SEQUENCE [LARGE SCALE GENOMIC DNA]</scope>
    <source>
        <strain evidence="6 7">WTL</strain>
    </source>
</reference>
<dbReference type="Gene3D" id="3.40.50.720">
    <property type="entry name" value="NAD(P)-binding Rossmann-like Domain"/>
    <property type="match status" value="1"/>
</dbReference>
<evidence type="ECO:0000259" key="4">
    <source>
        <dbReference type="Pfam" id="PF03446"/>
    </source>
</evidence>
<organism evidence="6 7">
    <name type="scientific">Desulfuromonas soudanensis</name>
    <dbReference type="NCBI Taxonomy" id="1603606"/>
    <lineage>
        <taxon>Bacteria</taxon>
        <taxon>Pseudomonadati</taxon>
        <taxon>Thermodesulfobacteriota</taxon>
        <taxon>Desulfuromonadia</taxon>
        <taxon>Desulfuromonadales</taxon>
        <taxon>Desulfuromonadaceae</taxon>
        <taxon>Desulfuromonas</taxon>
    </lineage>
</organism>
<dbReference type="RefSeq" id="WP_053549582.1">
    <property type="nucleotide sequence ID" value="NZ_CP010802.1"/>
</dbReference>
<dbReference type="STRING" id="1603606.DSOUD_0580"/>
<dbReference type="SUPFAM" id="SSF48179">
    <property type="entry name" value="6-phosphogluconate dehydrogenase C-terminal domain-like"/>
    <property type="match status" value="1"/>
</dbReference>
<dbReference type="InterPro" id="IPR029154">
    <property type="entry name" value="HIBADH-like_NADP-bd"/>
</dbReference>
<dbReference type="PIRSF" id="PIRSF000103">
    <property type="entry name" value="HIBADH"/>
    <property type="match status" value="1"/>
</dbReference>
<dbReference type="EMBL" id="CP010802">
    <property type="protein sequence ID" value="ALC15369.1"/>
    <property type="molecule type" value="Genomic_DNA"/>
</dbReference>
<dbReference type="SUPFAM" id="SSF51735">
    <property type="entry name" value="NAD(P)-binding Rossmann-fold domains"/>
    <property type="match status" value="1"/>
</dbReference>
<dbReference type="InterPro" id="IPR036291">
    <property type="entry name" value="NAD(P)-bd_dom_sf"/>
</dbReference>
<feature type="domain" description="3-hydroxyisobutyrate dehydrogenase-like NAD-binding" evidence="5">
    <location>
        <begin position="166"/>
        <end position="286"/>
    </location>
</feature>
<name>A0A0M3QF00_9BACT</name>
<dbReference type="PANTHER" id="PTHR43580:SF2">
    <property type="entry name" value="CYTOKINE-LIKE NUCLEAR FACTOR N-PAC"/>
    <property type="match status" value="1"/>
</dbReference>
<dbReference type="InterPro" id="IPR051265">
    <property type="entry name" value="HIBADH-related_NP60_sf"/>
</dbReference>
<keyword evidence="1" id="KW-0560">Oxidoreductase</keyword>
<dbReference type="Pfam" id="PF03446">
    <property type="entry name" value="NAD_binding_2"/>
    <property type="match status" value="1"/>
</dbReference>
<gene>
    <name evidence="6" type="ORF">DSOUD_0580</name>
</gene>
<dbReference type="OrthoDB" id="9777604at2"/>
<dbReference type="InterPro" id="IPR015815">
    <property type="entry name" value="HIBADH-related"/>
</dbReference>
<dbReference type="InterPro" id="IPR006115">
    <property type="entry name" value="6PGDH_NADP-bd"/>
</dbReference>
<evidence type="ECO:0000256" key="1">
    <source>
        <dbReference type="ARBA" id="ARBA00023002"/>
    </source>
</evidence>
<dbReference type="PATRIC" id="fig|1603606.3.peg.631"/>
<dbReference type="GO" id="GO:0051287">
    <property type="term" value="F:NAD binding"/>
    <property type="evidence" value="ECO:0007669"/>
    <property type="project" value="InterPro"/>
</dbReference>
<dbReference type="AlphaFoldDB" id="A0A0M3QF00"/>
<dbReference type="Proteomes" id="UP000057158">
    <property type="component" value="Chromosome"/>
</dbReference>
<evidence type="ECO:0000256" key="2">
    <source>
        <dbReference type="ARBA" id="ARBA00023027"/>
    </source>
</evidence>
<accession>A0A0M3QF00</accession>
<dbReference type="KEGG" id="des:DSOUD_0580"/>
<proteinExistence type="predicted"/>
<evidence type="ECO:0000313" key="7">
    <source>
        <dbReference type="Proteomes" id="UP000057158"/>
    </source>
</evidence>
<protein>
    <submittedName>
        <fullName evidence="6">3-hydroxyisobutyrate dehydrogenase/ beta-hydroxyacid dehydrogenase</fullName>
    </submittedName>
</protein>
<evidence type="ECO:0000313" key="6">
    <source>
        <dbReference type="EMBL" id="ALC15369.1"/>
    </source>
</evidence>
<evidence type="ECO:0000259" key="5">
    <source>
        <dbReference type="Pfam" id="PF14833"/>
    </source>
</evidence>
<dbReference type="Gene3D" id="1.10.1040.10">
    <property type="entry name" value="N-(1-d-carboxylethyl)-l-norvaline Dehydrogenase, domain 2"/>
    <property type="match status" value="1"/>
</dbReference>
<dbReference type="InterPro" id="IPR008927">
    <property type="entry name" value="6-PGluconate_DH-like_C_sf"/>
</dbReference>
<dbReference type="GO" id="GO:0050661">
    <property type="term" value="F:NADP binding"/>
    <property type="evidence" value="ECO:0007669"/>
    <property type="project" value="InterPro"/>
</dbReference>
<feature type="active site" evidence="3">
    <location>
        <position position="172"/>
    </location>
</feature>
<dbReference type="InterPro" id="IPR013328">
    <property type="entry name" value="6PGD_dom2"/>
</dbReference>
<sequence length="288" mass="30862">MIREIGFVGLGTVGKHMASNLLKAHYRLTVFDRQATEVNDLVRAGATAAANPMEAARGRDMVIVILPEKEELAAALDGPQGILEGLSPGTILVDMGTHSLEATLELAEEAVRRRVLFLEAPVWGTKEHAANGLLTILSGGDPALLSRCREAFSHFALNIIHIGPIGDATRMKFVVNLVQAEVMEALAEGLVLGEKLGFKGEKILEVLESGGVSSPLFNAKGRAISRGDFSRNLALKYVYEGLLLAKEVEKGAGLDLPGAEAVRRVYAQAIEDGRGEEDFSAVVKVLRK</sequence>
<dbReference type="PANTHER" id="PTHR43580">
    <property type="entry name" value="OXIDOREDUCTASE GLYR1-RELATED"/>
    <property type="match status" value="1"/>
</dbReference>
<evidence type="ECO:0000256" key="3">
    <source>
        <dbReference type="PIRSR" id="PIRSR000103-1"/>
    </source>
</evidence>
<keyword evidence="7" id="KW-1185">Reference proteome</keyword>